<keyword evidence="1" id="KW-0121">Carboxypeptidase</keyword>
<evidence type="ECO:0000259" key="9">
    <source>
        <dbReference type="Pfam" id="PF00905"/>
    </source>
</evidence>
<evidence type="ECO:0000256" key="2">
    <source>
        <dbReference type="ARBA" id="ARBA00022670"/>
    </source>
</evidence>
<evidence type="ECO:0000313" key="12">
    <source>
        <dbReference type="Proteomes" id="UP001207276"/>
    </source>
</evidence>
<dbReference type="EMBL" id="JAPJDE010000006">
    <property type="protein sequence ID" value="MCX2850070.1"/>
    <property type="molecule type" value="Genomic_DNA"/>
</dbReference>
<proteinExistence type="predicted"/>
<reference evidence="11 12" key="1">
    <citation type="submission" date="2022-11" db="EMBL/GenBank/DDBJ databases">
        <title>Taxonomy of Curtobacterium flaccumfaciens.</title>
        <authorList>
            <person name="Osdaghi E."/>
            <person name="Taghavi S.M."/>
            <person name="Hamidizade M."/>
            <person name="Abachi H."/>
            <person name="Fazliarab A."/>
            <person name="Baeyen S."/>
            <person name="Portier P."/>
            <person name="Van Vaerenbergh J."/>
            <person name="Jacques M.-A."/>
        </authorList>
    </citation>
    <scope>NUCLEOTIDE SEQUENCE [LARGE SCALE GENOMIC DNA]</scope>
    <source>
        <strain evidence="11 12">LMG 3715</strain>
    </source>
</reference>
<feature type="domain" description="Glycosyl transferase family 51" evidence="10">
    <location>
        <begin position="80"/>
        <end position="268"/>
    </location>
</feature>
<dbReference type="InterPro" id="IPR036950">
    <property type="entry name" value="PBP_transglycosylase"/>
</dbReference>
<protein>
    <submittedName>
        <fullName evidence="11">Penicillin-binding protein</fullName>
    </submittedName>
</protein>
<dbReference type="Gene3D" id="3.40.710.10">
    <property type="entry name" value="DD-peptidase/beta-lactamase superfamily"/>
    <property type="match status" value="1"/>
</dbReference>
<dbReference type="Gene3D" id="1.10.3810.10">
    <property type="entry name" value="Biosynthetic peptidoglycan transglycosylase-like"/>
    <property type="match status" value="1"/>
</dbReference>
<keyword evidence="5" id="KW-0378">Hydrolase</keyword>
<evidence type="ECO:0000313" key="11">
    <source>
        <dbReference type="EMBL" id="MCX2850070.1"/>
    </source>
</evidence>
<gene>
    <name evidence="11" type="ORF">ORG12_15420</name>
</gene>
<evidence type="ECO:0000256" key="7">
    <source>
        <dbReference type="ARBA" id="ARBA00034000"/>
    </source>
</evidence>
<dbReference type="SUPFAM" id="SSF56601">
    <property type="entry name" value="beta-lactamase/transpeptidase-like"/>
    <property type="match status" value="1"/>
</dbReference>
<dbReference type="InterPro" id="IPR023346">
    <property type="entry name" value="Lysozyme-like_dom_sf"/>
</dbReference>
<dbReference type="Proteomes" id="UP001207276">
    <property type="component" value="Unassembled WGS sequence"/>
</dbReference>
<comment type="caution">
    <text evidence="11">The sequence shown here is derived from an EMBL/GenBank/DDBJ whole genome shotgun (WGS) entry which is preliminary data.</text>
</comment>
<evidence type="ECO:0000256" key="3">
    <source>
        <dbReference type="ARBA" id="ARBA00022676"/>
    </source>
</evidence>
<dbReference type="InterPro" id="IPR001264">
    <property type="entry name" value="Glyco_trans_51"/>
</dbReference>
<dbReference type="Pfam" id="PF00912">
    <property type="entry name" value="Transgly"/>
    <property type="match status" value="1"/>
</dbReference>
<organism evidence="11 12">
    <name type="scientific">Curtobacterium poinsettiae</name>
    <dbReference type="NCBI Taxonomy" id="159612"/>
    <lineage>
        <taxon>Bacteria</taxon>
        <taxon>Bacillati</taxon>
        <taxon>Actinomycetota</taxon>
        <taxon>Actinomycetes</taxon>
        <taxon>Micrococcales</taxon>
        <taxon>Microbacteriaceae</taxon>
        <taxon>Curtobacterium</taxon>
    </lineage>
</organism>
<evidence type="ECO:0000256" key="4">
    <source>
        <dbReference type="ARBA" id="ARBA00022679"/>
    </source>
</evidence>
<comment type="catalytic activity">
    <reaction evidence="8">
        <text>[GlcNAc-(1-&gt;4)-Mur2Ac(oyl-L-Ala-gamma-D-Glu-L-Lys-D-Ala-D-Ala)](n)-di-trans,octa-cis-undecaprenyl diphosphate + beta-D-GlcNAc-(1-&gt;4)-Mur2Ac(oyl-L-Ala-gamma-D-Glu-L-Lys-D-Ala-D-Ala)-di-trans,octa-cis-undecaprenyl diphosphate = [GlcNAc-(1-&gt;4)-Mur2Ac(oyl-L-Ala-gamma-D-Glu-L-Lys-D-Ala-D-Ala)](n+1)-di-trans,octa-cis-undecaprenyl diphosphate + di-trans,octa-cis-undecaprenyl diphosphate + H(+)</text>
        <dbReference type="Rhea" id="RHEA:23708"/>
        <dbReference type="Rhea" id="RHEA-COMP:9602"/>
        <dbReference type="Rhea" id="RHEA-COMP:9603"/>
        <dbReference type="ChEBI" id="CHEBI:15378"/>
        <dbReference type="ChEBI" id="CHEBI:58405"/>
        <dbReference type="ChEBI" id="CHEBI:60033"/>
        <dbReference type="ChEBI" id="CHEBI:78435"/>
        <dbReference type="EC" id="2.4.99.28"/>
    </reaction>
</comment>
<keyword evidence="3" id="KW-0328">Glycosyltransferase</keyword>
<keyword evidence="4" id="KW-0808">Transferase</keyword>
<accession>A0ABT3S5F9</accession>
<dbReference type="SUPFAM" id="SSF53955">
    <property type="entry name" value="Lysozyme-like"/>
    <property type="match status" value="1"/>
</dbReference>
<dbReference type="PANTHER" id="PTHR32282">
    <property type="entry name" value="BINDING PROTEIN TRANSPEPTIDASE, PUTATIVE-RELATED"/>
    <property type="match status" value="1"/>
</dbReference>
<sequence>MTMRRAGGAALGFVGGSVLAGLLVSVGVTPVIAVAGVGTTSAIGVFESLPEDIEIGQLPQRNQIWAYRGGEPVHLANVWDQDRQELTLEQISDHLEHAAVDGEDKRFYETGGVDATSVVRSLVSVATSGTEGGSGGSTLTMQLVRNIKIQQASELPTAEEREAGYEEATRRTPQRKLAEMKLAISLAKQYTKRQILAAYLNIAYFGDQTYGVQSAAQHYYGKSASDLTPAEAASLIAIVQWPERRDLSTPDHHRDNAARRNVILRSMHEQGHLSAEEYRTARLSRVADSVHLTAPHQGCEAVEVGAAFFCDHAETIAQRLPQLGATKQQRADVWRTGGYRIQTTLDLDLNAAQKRLLERYDPKTETRLALGATFNTVEAGTGRVLTMAQNTDHDRSSDAPRTATSLNYATDEADGSSTGFQTGSTYKMFTLLAWIEAGRSPDTVVDGTPHPHSEWTACGEPASAFWQPKNDSAGQRGPYSVRSATAQSVNAAYQSMAEQLDLCDIRDVAERLGVHLASGGELPWNPGSLLGTESIAPLTMASAYAGIANGGRFCAPVVIDQVVAPDGEELGGQPRSCTQAVSRQTAATAFDVMQGAFRGGTASGGQTPDGATLFGKTGTTDAADQVWLVGGTSRAVTAYWQGNTDGAKHNLRTFSNGQGGTYAGSRAAVWRDAQTAVNAALPVG</sequence>
<dbReference type="InterPro" id="IPR012338">
    <property type="entry name" value="Beta-lactam/transpept-like"/>
</dbReference>
<comment type="catalytic activity">
    <reaction evidence="7">
        <text>Preferential cleavage: (Ac)2-L-Lys-D-Ala-|-D-Ala. Also transpeptidation of peptidyl-alanyl moieties that are N-acyl substituents of D-alanine.</text>
        <dbReference type="EC" id="3.4.16.4"/>
    </reaction>
</comment>
<dbReference type="Pfam" id="PF00905">
    <property type="entry name" value="Transpeptidase"/>
    <property type="match status" value="1"/>
</dbReference>
<evidence type="ECO:0000256" key="6">
    <source>
        <dbReference type="ARBA" id="ARBA00023268"/>
    </source>
</evidence>
<evidence type="ECO:0000256" key="1">
    <source>
        <dbReference type="ARBA" id="ARBA00022645"/>
    </source>
</evidence>
<feature type="domain" description="Penicillin-binding protein transpeptidase" evidence="9">
    <location>
        <begin position="377"/>
        <end position="624"/>
    </location>
</feature>
<evidence type="ECO:0000259" key="10">
    <source>
        <dbReference type="Pfam" id="PF00912"/>
    </source>
</evidence>
<dbReference type="InterPro" id="IPR001460">
    <property type="entry name" value="PCN-bd_Tpept"/>
</dbReference>
<keyword evidence="6" id="KW-0511">Multifunctional enzyme</keyword>
<evidence type="ECO:0000256" key="5">
    <source>
        <dbReference type="ARBA" id="ARBA00022801"/>
    </source>
</evidence>
<evidence type="ECO:0000256" key="8">
    <source>
        <dbReference type="ARBA" id="ARBA00049902"/>
    </source>
</evidence>
<dbReference type="RefSeq" id="WP_262161496.1">
    <property type="nucleotide sequence ID" value="NZ_CP104934.1"/>
</dbReference>
<dbReference type="InterPro" id="IPR050396">
    <property type="entry name" value="Glycosyltr_51/Transpeptidase"/>
</dbReference>
<dbReference type="PANTHER" id="PTHR32282:SF33">
    <property type="entry name" value="PEPTIDOGLYCAN GLYCOSYLTRANSFERASE"/>
    <property type="match status" value="1"/>
</dbReference>
<name>A0ABT3S5F9_9MICO</name>
<keyword evidence="12" id="KW-1185">Reference proteome</keyword>
<keyword evidence="2" id="KW-0645">Protease</keyword>